<dbReference type="Proteomes" id="UP001597163">
    <property type="component" value="Unassembled WGS sequence"/>
</dbReference>
<sequence>MDAQLKNFHFTRWVYDVKYLGKVFIEFRLDQRIDIYSTLKHERYELAIRTELEPFKKINSKTKGANLYFRSCFPHDPKDETALFPTQYENIFYGDIIYFTNNEKRKVLVFFQLVFDENRMIVDVFDDFYTKAAAERNKLLNWHPWYVKKAPLRSALKSFKTLMAYNKKPYAR</sequence>
<reference evidence="2" key="1">
    <citation type="journal article" date="2019" name="Int. J. Syst. Evol. Microbiol.">
        <title>The Global Catalogue of Microorganisms (GCM) 10K type strain sequencing project: providing services to taxonomists for standard genome sequencing and annotation.</title>
        <authorList>
            <consortium name="The Broad Institute Genomics Platform"/>
            <consortium name="The Broad Institute Genome Sequencing Center for Infectious Disease"/>
            <person name="Wu L."/>
            <person name="Ma J."/>
        </authorList>
    </citation>
    <scope>NUCLEOTIDE SEQUENCE [LARGE SCALE GENOMIC DNA]</scope>
    <source>
        <strain evidence="2">CCUG 63246</strain>
    </source>
</reference>
<protein>
    <submittedName>
        <fullName evidence="1">Uncharacterized protein</fullName>
    </submittedName>
</protein>
<comment type="caution">
    <text evidence="1">The sequence shown here is derived from an EMBL/GenBank/DDBJ whole genome shotgun (WGS) entry which is preliminary data.</text>
</comment>
<evidence type="ECO:0000313" key="1">
    <source>
        <dbReference type="EMBL" id="MFD1163676.1"/>
    </source>
</evidence>
<accession>A0ABW3RF63</accession>
<name>A0ABW3RF63_9FLAO</name>
<evidence type="ECO:0000313" key="2">
    <source>
        <dbReference type="Proteomes" id="UP001597163"/>
    </source>
</evidence>
<dbReference type="EMBL" id="JBHTLJ010000004">
    <property type="protein sequence ID" value="MFD1163676.1"/>
    <property type="molecule type" value="Genomic_DNA"/>
</dbReference>
<keyword evidence="2" id="KW-1185">Reference proteome</keyword>
<dbReference type="RefSeq" id="WP_311940619.1">
    <property type="nucleotide sequence ID" value="NZ_JAVSCK010000004.1"/>
</dbReference>
<proteinExistence type="predicted"/>
<organism evidence="1 2">
    <name type="scientific">Hwangdonia seohaensis</name>
    <dbReference type="NCBI Taxonomy" id="1240727"/>
    <lineage>
        <taxon>Bacteria</taxon>
        <taxon>Pseudomonadati</taxon>
        <taxon>Bacteroidota</taxon>
        <taxon>Flavobacteriia</taxon>
        <taxon>Flavobacteriales</taxon>
        <taxon>Flavobacteriaceae</taxon>
        <taxon>Hwangdonia</taxon>
    </lineage>
</organism>
<gene>
    <name evidence="1" type="ORF">ACFQ2E_14695</name>
</gene>